<keyword evidence="1" id="KW-0472">Membrane</keyword>
<protein>
    <submittedName>
        <fullName evidence="2">Uncharacterized protein</fullName>
    </submittedName>
</protein>
<dbReference type="Proteomes" id="UP000327013">
    <property type="component" value="Chromosome 7"/>
</dbReference>
<keyword evidence="1" id="KW-0812">Transmembrane</keyword>
<gene>
    <name evidence="2" type="ORF">FH972_017748</name>
</gene>
<evidence type="ECO:0000313" key="2">
    <source>
        <dbReference type="EMBL" id="KAE8099795.1"/>
    </source>
</evidence>
<accession>A0A5N6RLX0</accession>
<evidence type="ECO:0000313" key="3">
    <source>
        <dbReference type="Proteomes" id="UP000327013"/>
    </source>
</evidence>
<reference evidence="2 3" key="1">
    <citation type="submission" date="2019-06" db="EMBL/GenBank/DDBJ databases">
        <title>A chromosomal-level reference genome of Carpinus fangiana (Coryloideae, Betulaceae).</title>
        <authorList>
            <person name="Yang X."/>
            <person name="Wang Z."/>
            <person name="Zhang L."/>
            <person name="Hao G."/>
            <person name="Liu J."/>
            <person name="Yang Y."/>
        </authorList>
    </citation>
    <scope>NUCLEOTIDE SEQUENCE [LARGE SCALE GENOMIC DNA]</scope>
    <source>
        <strain evidence="2">Cfa_2016G</strain>
        <tissue evidence="2">Leaf</tissue>
    </source>
</reference>
<proteinExistence type="predicted"/>
<dbReference type="AlphaFoldDB" id="A0A5N6RLX0"/>
<feature type="transmembrane region" description="Helical" evidence="1">
    <location>
        <begin position="87"/>
        <end position="108"/>
    </location>
</feature>
<keyword evidence="3" id="KW-1185">Reference proteome</keyword>
<name>A0A5N6RLX0_9ROSI</name>
<dbReference type="EMBL" id="CM017327">
    <property type="protein sequence ID" value="KAE8099795.1"/>
    <property type="molecule type" value="Genomic_DNA"/>
</dbReference>
<sequence length="117" mass="12822">MILASTKIQSPEVRSPLMTQGLRFLHHSLILRLATLKREDSKLSGIGGEKPISSPLCAESDVFDDLQNSTAGTKALKIKEIDDLSEFVLSCFVRLFCFGCSGFALFWVSKGLIHGCC</sequence>
<evidence type="ECO:0000256" key="1">
    <source>
        <dbReference type="SAM" id="Phobius"/>
    </source>
</evidence>
<keyword evidence="1" id="KW-1133">Transmembrane helix</keyword>
<organism evidence="2 3">
    <name type="scientific">Carpinus fangiana</name>
    <dbReference type="NCBI Taxonomy" id="176857"/>
    <lineage>
        <taxon>Eukaryota</taxon>
        <taxon>Viridiplantae</taxon>
        <taxon>Streptophyta</taxon>
        <taxon>Embryophyta</taxon>
        <taxon>Tracheophyta</taxon>
        <taxon>Spermatophyta</taxon>
        <taxon>Magnoliopsida</taxon>
        <taxon>eudicotyledons</taxon>
        <taxon>Gunneridae</taxon>
        <taxon>Pentapetalae</taxon>
        <taxon>rosids</taxon>
        <taxon>fabids</taxon>
        <taxon>Fagales</taxon>
        <taxon>Betulaceae</taxon>
        <taxon>Carpinus</taxon>
    </lineage>
</organism>